<feature type="domain" description="Non-reducing end beta-L-arabinofuranosidase-like GH127 C-terminal" evidence="3">
    <location>
        <begin position="581"/>
        <end position="695"/>
    </location>
</feature>
<dbReference type="InterPro" id="IPR008928">
    <property type="entry name" value="6-hairpin_glycosidase_sf"/>
</dbReference>
<evidence type="ECO:0000313" key="5">
    <source>
        <dbReference type="Proteomes" id="UP000562682"/>
    </source>
</evidence>
<sequence length="702" mass="79842">MVDTNILSETRVNSEIQFHTQPSPHHPANMSHPQSIFHHTTITPGSLLHRRRSTVSKTTLHTQLNRLRETGRYDCFKLQWHEIYADKSMWPVPFHLFWDSDIAKWIEGACYFLHDEVDAEIDAAVKELVEMIRGAQQSDGYLNVHYTVVEPGKRWSNLQDMHELYNAGHLIEAALAHHQYYKNSLLLEPIEKYVALIHSTFGPDEDQLHGYPGHPEIELALFRLYEVTGNKNAYDLSRYFLEERGNAKGQYGQLYFEWESKQRGQSLYQRPDPYPEHGSHWYCQAHQPILEQQTVEGHSVRAMYLLTAVADMLCIDASGSQSLSSSSSWKDAVYRLWDNMVTKKMYLTGGIGAIKQWEGFGRDYFLPQSTDEGGCYAETCASIAVMMLAERLLHIELDAKFGDVMELCLYNNVMTSMSLDGKAFTYVNQLGSSESDKSVREEWFWCACCPPNVTRLYGSLGGYLWDFGEEKEKEAFVNVHLYTNAELKFGVGEGEVVLRQETDWPWDGLVKFRLTTPASVKTTIRLRIPGWSQNQYTLDPKPSEGSVHLQKGYLTLDPAYTASNPAFSLTIGNFTPRYIAPHPYTNQHTLTLARGPLVYCIEDANNTWETNHFKDVGLKAGSAVKEERLCISGTDEEYISLKTSCWRRSGKLDEAVSTPGFVVEGKGSGFDDEKEGVFVPYYIRANRGGNGHMRVGLHHVQG</sequence>
<reference evidence="4 5" key="1">
    <citation type="submission" date="2020-05" db="EMBL/GenBank/DDBJ databases">
        <title>Identification and distribution of gene clusters putatively required for synthesis of sphingolipid metabolism inhibitors in phylogenetically diverse species of the filamentous fungus Fusarium.</title>
        <authorList>
            <person name="Kim H.-S."/>
            <person name="Busman M."/>
            <person name="Brown D.W."/>
            <person name="Divon H."/>
            <person name="Uhlig S."/>
            <person name="Proctor R.H."/>
        </authorList>
    </citation>
    <scope>NUCLEOTIDE SEQUENCE [LARGE SCALE GENOMIC DNA]</scope>
    <source>
        <strain evidence="4 5">NRRL 25311</strain>
    </source>
</reference>
<dbReference type="PANTHER" id="PTHR43465">
    <property type="entry name" value="DUF1680 DOMAIN PROTEIN (AFU_ORTHOLOGUE AFUA_1G08910)"/>
    <property type="match status" value="1"/>
</dbReference>
<dbReference type="SUPFAM" id="SSF48208">
    <property type="entry name" value="Six-hairpin glycosidases"/>
    <property type="match status" value="1"/>
</dbReference>
<dbReference type="Pfam" id="PF20737">
    <property type="entry name" value="Glyco_hydro127C"/>
    <property type="match status" value="1"/>
</dbReference>
<gene>
    <name evidence="4" type="ORF">FDENT_291</name>
</gene>
<dbReference type="InterPro" id="IPR012878">
    <property type="entry name" value="Beta-AFase-like_GH127_cat"/>
</dbReference>
<proteinExistence type="predicted"/>
<dbReference type="Pfam" id="PF07944">
    <property type="entry name" value="Beta-AFase-like_GH127_cat"/>
    <property type="match status" value="1"/>
</dbReference>
<feature type="domain" description="Non-reducing end beta-L-arabinofuranosidase-like GH127 catalytic" evidence="1">
    <location>
        <begin position="47"/>
        <end position="460"/>
    </location>
</feature>
<dbReference type="PANTHER" id="PTHR43465:SF2">
    <property type="entry name" value="DUF1680 DOMAIN PROTEIN (AFU_ORTHOLOGUE AFUA_1G08910)"/>
    <property type="match status" value="1"/>
</dbReference>
<keyword evidence="5" id="KW-1185">Reference proteome</keyword>
<accession>A0A8H6CWI1</accession>
<dbReference type="Pfam" id="PF20736">
    <property type="entry name" value="Glyco_hydro127M"/>
    <property type="match status" value="1"/>
</dbReference>
<protein>
    <submittedName>
        <fullName evidence="4">DUF1680 domain-containing protein</fullName>
    </submittedName>
</protein>
<organism evidence="4 5">
    <name type="scientific">Fusarium denticulatum</name>
    <dbReference type="NCBI Taxonomy" id="48507"/>
    <lineage>
        <taxon>Eukaryota</taxon>
        <taxon>Fungi</taxon>
        <taxon>Dikarya</taxon>
        <taxon>Ascomycota</taxon>
        <taxon>Pezizomycotina</taxon>
        <taxon>Sordariomycetes</taxon>
        <taxon>Hypocreomycetidae</taxon>
        <taxon>Hypocreales</taxon>
        <taxon>Nectriaceae</taxon>
        <taxon>Fusarium</taxon>
        <taxon>Fusarium fujikuroi species complex</taxon>
    </lineage>
</organism>
<name>A0A8H6CWI1_9HYPO</name>
<dbReference type="Proteomes" id="UP000562682">
    <property type="component" value="Unassembled WGS sequence"/>
</dbReference>
<dbReference type="GO" id="GO:0005975">
    <property type="term" value="P:carbohydrate metabolic process"/>
    <property type="evidence" value="ECO:0007669"/>
    <property type="project" value="InterPro"/>
</dbReference>
<evidence type="ECO:0000313" key="4">
    <source>
        <dbReference type="EMBL" id="KAF5695561.1"/>
    </source>
</evidence>
<dbReference type="AlphaFoldDB" id="A0A8H6CWI1"/>
<dbReference type="EMBL" id="JAAOAK010000007">
    <property type="protein sequence ID" value="KAF5695561.1"/>
    <property type="molecule type" value="Genomic_DNA"/>
</dbReference>
<dbReference type="InterPro" id="IPR049046">
    <property type="entry name" value="Beta-AFase-like_GH127_middle"/>
</dbReference>
<dbReference type="InterPro" id="IPR049174">
    <property type="entry name" value="Beta-AFase-like"/>
</dbReference>
<feature type="domain" description="Non-reducing end beta-L-arabinofuranosidase-like GH127 middle" evidence="2">
    <location>
        <begin position="477"/>
        <end position="556"/>
    </location>
</feature>
<dbReference type="InterPro" id="IPR049049">
    <property type="entry name" value="Beta-AFase-like_GH127_C"/>
</dbReference>
<evidence type="ECO:0000259" key="2">
    <source>
        <dbReference type="Pfam" id="PF20736"/>
    </source>
</evidence>
<comment type="caution">
    <text evidence="4">The sequence shown here is derived from an EMBL/GenBank/DDBJ whole genome shotgun (WGS) entry which is preliminary data.</text>
</comment>
<evidence type="ECO:0000259" key="1">
    <source>
        <dbReference type="Pfam" id="PF07944"/>
    </source>
</evidence>
<evidence type="ECO:0000259" key="3">
    <source>
        <dbReference type="Pfam" id="PF20737"/>
    </source>
</evidence>